<evidence type="ECO:0000313" key="2">
    <source>
        <dbReference type="Proteomes" id="UP000828390"/>
    </source>
</evidence>
<evidence type="ECO:0000313" key="1">
    <source>
        <dbReference type="EMBL" id="KAH3851568.1"/>
    </source>
</evidence>
<dbReference type="AlphaFoldDB" id="A0A9D4L5D6"/>
<protein>
    <submittedName>
        <fullName evidence="1">Uncharacterized protein</fullName>
    </submittedName>
</protein>
<dbReference type="EMBL" id="JAIWYP010000003">
    <property type="protein sequence ID" value="KAH3851568.1"/>
    <property type="molecule type" value="Genomic_DNA"/>
</dbReference>
<accession>A0A9D4L5D6</accession>
<feature type="non-terminal residue" evidence="1">
    <location>
        <position position="51"/>
    </location>
</feature>
<reference evidence="1" key="2">
    <citation type="submission" date="2020-11" db="EMBL/GenBank/DDBJ databases">
        <authorList>
            <person name="McCartney M.A."/>
            <person name="Auch B."/>
            <person name="Kono T."/>
            <person name="Mallez S."/>
            <person name="Becker A."/>
            <person name="Gohl D.M."/>
            <person name="Silverstein K.A.T."/>
            <person name="Koren S."/>
            <person name="Bechman K.B."/>
            <person name="Herman A."/>
            <person name="Abrahante J.E."/>
            <person name="Garbe J."/>
        </authorList>
    </citation>
    <scope>NUCLEOTIDE SEQUENCE</scope>
    <source>
        <strain evidence="1">Duluth1</strain>
        <tissue evidence="1">Whole animal</tissue>
    </source>
</reference>
<sequence>MLRQLTRQDSYFLVRYHCDGKLQIRTSGFFQTTDEVSTHSEIAYSKYYYTT</sequence>
<keyword evidence="2" id="KW-1185">Reference proteome</keyword>
<gene>
    <name evidence="1" type="ORF">DPMN_094050</name>
</gene>
<proteinExistence type="predicted"/>
<dbReference type="Proteomes" id="UP000828390">
    <property type="component" value="Unassembled WGS sequence"/>
</dbReference>
<reference evidence="1" key="1">
    <citation type="journal article" date="2019" name="bioRxiv">
        <title>The Genome of the Zebra Mussel, Dreissena polymorpha: A Resource for Invasive Species Research.</title>
        <authorList>
            <person name="McCartney M.A."/>
            <person name="Auch B."/>
            <person name="Kono T."/>
            <person name="Mallez S."/>
            <person name="Zhang Y."/>
            <person name="Obille A."/>
            <person name="Becker A."/>
            <person name="Abrahante J.E."/>
            <person name="Garbe J."/>
            <person name="Badalamenti J.P."/>
            <person name="Herman A."/>
            <person name="Mangelson H."/>
            <person name="Liachko I."/>
            <person name="Sullivan S."/>
            <person name="Sone E.D."/>
            <person name="Koren S."/>
            <person name="Silverstein K.A.T."/>
            <person name="Beckman K.B."/>
            <person name="Gohl D.M."/>
        </authorList>
    </citation>
    <scope>NUCLEOTIDE SEQUENCE</scope>
    <source>
        <strain evidence="1">Duluth1</strain>
        <tissue evidence="1">Whole animal</tissue>
    </source>
</reference>
<comment type="caution">
    <text evidence="1">The sequence shown here is derived from an EMBL/GenBank/DDBJ whole genome shotgun (WGS) entry which is preliminary data.</text>
</comment>
<organism evidence="1 2">
    <name type="scientific">Dreissena polymorpha</name>
    <name type="common">Zebra mussel</name>
    <name type="synonym">Mytilus polymorpha</name>
    <dbReference type="NCBI Taxonomy" id="45954"/>
    <lineage>
        <taxon>Eukaryota</taxon>
        <taxon>Metazoa</taxon>
        <taxon>Spiralia</taxon>
        <taxon>Lophotrochozoa</taxon>
        <taxon>Mollusca</taxon>
        <taxon>Bivalvia</taxon>
        <taxon>Autobranchia</taxon>
        <taxon>Heteroconchia</taxon>
        <taxon>Euheterodonta</taxon>
        <taxon>Imparidentia</taxon>
        <taxon>Neoheterodontei</taxon>
        <taxon>Myida</taxon>
        <taxon>Dreissenoidea</taxon>
        <taxon>Dreissenidae</taxon>
        <taxon>Dreissena</taxon>
    </lineage>
</organism>
<name>A0A9D4L5D6_DREPO</name>